<evidence type="ECO:0000313" key="1">
    <source>
        <dbReference type="EMBL" id="SFR55903.1"/>
    </source>
</evidence>
<dbReference type="AlphaFoldDB" id="A0A1I6HN50"/>
<reference evidence="2" key="1">
    <citation type="submission" date="2016-10" db="EMBL/GenBank/DDBJ databases">
        <authorList>
            <person name="Varghese N."/>
            <person name="Submissions S."/>
        </authorList>
    </citation>
    <scope>NUCLEOTIDE SEQUENCE [LARGE SCALE GENOMIC DNA]</scope>
    <source>
        <strain evidence="2">CGMCC 1.7736</strain>
    </source>
</reference>
<keyword evidence="2" id="KW-1185">Reference proteome</keyword>
<gene>
    <name evidence="1" type="ORF">SAMN04487947_2256</name>
</gene>
<dbReference type="Proteomes" id="UP000198531">
    <property type="component" value="Unassembled WGS sequence"/>
</dbReference>
<sequence>MGIAHLVEHLRSELHEDLRLCVEYADEEVQPHYLRSDVDPAAAREHAHLIRRFYIGQESVRRHEKQPSGPGSLRGSVHYFEELVAVVVPLPTDATIGVFLDGDSAAIPEPRLSRWSNEWAQKATDCVR</sequence>
<dbReference type="RefSeq" id="WP_089807645.1">
    <property type="nucleotide sequence ID" value="NZ_FOYT01000002.1"/>
</dbReference>
<dbReference type="InterPro" id="IPR055944">
    <property type="entry name" value="DUF7522"/>
</dbReference>
<organism evidence="1 2">
    <name type="scientific">Halogeometricum rufum</name>
    <dbReference type="NCBI Taxonomy" id="553469"/>
    <lineage>
        <taxon>Archaea</taxon>
        <taxon>Methanobacteriati</taxon>
        <taxon>Methanobacteriota</taxon>
        <taxon>Stenosarchaea group</taxon>
        <taxon>Halobacteria</taxon>
        <taxon>Halobacteriales</taxon>
        <taxon>Haloferacaceae</taxon>
        <taxon>Halogeometricum</taxon>
    </lineage>
</organism>
<protein>
    <submittedName>
        <fullName evidence="1">Uncharacterized protein</fullName>
    </submittedName>
</protein>
<accession>A0A1I6HN50</accession>
<name>A0A1I6HN50_9EURY</name>
<dbReference type="EMBL" id="FOYT01000002">
    <property type="protein sequence ID" value="SFR55903.1"/>
    <property type="molecule type" value="Genomic_DNA"/>
</dbReference>
<evidence type="ECO:0000313" key="2">
    <source>
        <dbReference type="Proteomes" id="UP000198531"/>
    </source>
</evidence>
<dbReference type="Pfam" id="PF24366">
    <property type="entry name" value="DUF7522"/>
    <property type="match status" value="1"/>
</dbReference>
<dbReference type="OrthoDB" id="280863at2157"/>
<proteinExistence type="predicted"/>